<dbReference type="AlphaFoldDB" id="A0A8J5N3Z0"/>
<dbReference type="Gene3D" id="3.30.160.60">
    <property type="entry name" value="Classic Zinc Finger"/>
    <property type="match status" value="3"/>
</dbReference>
<dbReference type="PANTHER" id="PTHR23235">
    <property type="entry name" value="KRUEPPEL-LIKE TRANSCRIPTION FACTOR"/>
    <property type="match status" value="1"/>
</dbReference>
<dbReference type="FunFam" id="3.30.160.60:FF:000207">
    <property type="entry name" value="zinc finger protein SNAI2"/>
    <property type="match status" value="1"/>
</dbReference>
<dbReference type="SUPFAM" id="SSF57667">
    <property type="entry name" value="beta-beta-alpha zinc fingers"/>
    <property type="match status" value="3"/>
</dbReference>
<dbReference type="EMBL" id="JAHLQT010010484">
    <property type="protein sequence ID" value="KAG7172767.1"/>
    <property type="molecule type" value="Genomic_DNA"/>
</dbReference>
<keyword evidence="5" id="KW-0862">Zinc</keyword>
<keyword evidence="7" id="KW-0539">Nucleus</keyword>
<dbReference type="GO" id="GO:0008270">
    <property type="term" value="F:zinc ion binding"/>
    <property type="evidence" value="ECO:0007669"/>
    <property type="project" value="UniProtKB-KW"/>
</dbReference>
<keyword evidence="4 9" id="KW-0863">Zinc-finger</keyword>
<feature type="domain" description="C2H2-type" evidence="10">
    <location>
        <begin position="114"/>
        <end position="147"/>
    </location>
</feature>
<evidence type="ECO:0000256" key="7">
    <source>
        <dbReference type="ARBA" id="ARBA00023242"/>
    </source>
</evidence>
<dbReference type="InterPro" id="IPR036236">
    <property type="entry name" value="Znf_C2H2_sf"/>
</dbReference>
<evidence type="ECO:0000256" key="2">
    <source>
        <dbReference type="ARBA" id="ARBA00022723"/>
    </source>
</evidence>
<evidence type="ECO:0000313" key="12">
    <source>
        <dbReference type="Proteomes" id="UP000747542"/>
    </source>
</evidence>
<organism evidence="11 12">
    <name type="scientific">Homarus americanus</name>
    <name type="common">American lobster</name>
    <dbReference type="NCBI Taxonomy" id="6706"/>
    <lineage>
        <taxon>Eukaryota</taxon>
        <taxon>Metazoa</taxon>
        <taxon>Ecdysozoa</taxon>
        <taxon>Arthropoda</taxon>
        <taxon>Crustacea</taxon>
        <taxon>Multicrustacea</taxon>
        <taxon>Malacostraca</taxon>
        <taxon>Eumalacostraca</taxon>
        <taxon>Eucarida</taxon>
        <taxon>Decapoda</taxon>
        <taxon>Pleocyemata</taxon>
        <taxon>Astacidea</taxon>
        <taxon>Nephropoidea</taxon>
        <taxon>Nephropidae</taxon>
        <taxon>Homarus</taxon>
    </lineage>
</organism>
<keyword evidence="3" id="KW-0677">Repeat</keyword>
<evidence type="ECO:0000313" key="11">
    <source>
        <dbReference type="EMBL" id="KAG7172767.1"/>
    </source>
</evidence>
<feature type="domain" description="C2H2-type" evidence="10">
    <location>
        <begin position="86"/>
        <end position="113"/>
    </location>
</feature>
<keyword evidence="12" id="KW-1185">Reference proteome</keyword>
<dbReference type="Pfam" id="PF00096">
    <property type="entry name" value="zf-C2H2"/>
    <property type="match status" value="3"/>
</dbReference>
<dbReference type="GO" id="GO:0005634">
    <property type="term" value="C:nucleus"/>
    <property type="evidence" value="ECO:0007669"/>
    <property type="project" value="UniProtKB-SubCell"/>
</dbReference>
<dbReference type="GO" id="GO:0000981">
    <property type="term" value="F:DNA-binding transcription factor activity, RNA polymerase II-specific"/>
    <property type="evidence" value="ECO:0007669"/>
    <property type="project" value="TreeGrafter"/>
</dbReference>
<keyword evidence="2" id="KW-0479">Metal-binding</keyword>
<dbReference type="InterPro" id="IPR013087">
    <property type="entry name" value="Znf_C2H2_type"/>
</dbReference>
<evidence type="ECO:0000256" key="3">
    <source>
        <dbReference type="ARBA" id="ARBA00022737"/>
    </source>
</evidence>
<dbReference type="GO" id="GO:0000978">
    <property type="term" value="F:RNA polymerase II cis-regulatory region sequence-specific DNA binding"/>
    <property type="evidence" value="ECO:0007669"/>
    <property type="project" value="TreeGrafter"/>
</dbReference>
<feature type="domain" description="C2H2-type" evidence="10">
    <location>
        <begin position="58"/>
        <end position="85"/>
    </location>
</feature>
<gene>
    <name evidence="11" type="primary">Scrt1-L1</name>
    <name evidence="11" type="ORF">Hamer_G007005</name>
</gene>
<comment type="similarity">
    <text evidence="8">Belongs to the snail C2H2-type zinc-finger protein family.</text>
</comment>
<dbReference type="GO" id="GO:0060562">
    <property type="term" value="P:epithelial tube morphogenesis"/>
    <property type="evidence" value="ECO:0007669"/>
    <property type="project" value="UniProtKB-ARBA"/>
</dbReference>
<dbReference type="GO" id="GO:0055059">
    <property type="term" value="P:asymmetric neuroblast division"/>
    <property type="evidence" value="ECO:0007669"/>
    <property type="project" value="UniProtKB-ARBA"/>
</dbReference>
<feature type="domain" description="C2H2-type" evidence="10">
    <location>
        <begin position="32"/>
        <end position="54"/>
    </location>
</feature>
<reference evidence="11" key="1">
    <citation type="journal article" date="2021" name="Sci. Adv.">
        <title>The American lobster genome reveals insights on longevity, neural, and immune adaptations.</title>
        <authorList>
            <person name="Polinski J.M."/>
            <person name="Zimin A.V."/>
            <person name="Clark K.F."/>
            <person name="Kohn A.B."/>
            <person name="Sadowski N."/>
            <person name="Timp W."/>
            <person name="Ptitsyn A."/>
            <person name="Khanna P."/>
            <person name="Romanova D.Y."/>
            <person name="Williams P."/>
            <person name="Greenwood S.J."/>
            <person name="Moroz L.L."/>
            <person name="Walt D.R."/>
            <person name="Bodnar A.G."/>
        </authorList>
    </citation>
    <scope>NUCLEOTIDE SEQUENCE</scope>
    <source>
        <strain evidence="11">GMGI-L3</strain>
    </source>
</reference>
<evidence type="ECO:0000256" key="4">
    <source>
        <dbReference type="ARBA" id="ARBA00022771"/>
    </source>
</evidence>
<dbReference type="SMART" id="SM00355">
    <property type="entry name" value="ZnF_C2H2"/>
    <property type="match status" value="4"/>
</dbReference>
<comment type="subcellular location">
    <subcellularLocation>
        <location evidence="1">Nucleus</location>
    </subcellularLocation>
</comment>
<proteinExistence type="inferred from homology"/>
<dbReference type="FunFam" id="3.30.160.60:FF:000043">
    <property type="entry name" value="Scratch family zinc finger 2"/>
    <property type="match status" value="1"/>
</dbReference>
<dbReference type="PROSITE" id="PS50157">
    <property type="entry name" value="ZINC_FINGER_C2H2_2"/>
    <property type="match status" value="4"/>
</dbReference>
<dbReference type="GO" id="GO:2000177">
    <property type="term" value="P:regulation of neural precursor cell proliferation"/>
    <property type="evidence" value="ECO:0007669"/>
    <property type="project" value="UniProtKB-ARBA"/>
</dbReference>
<evidence type="ECO:0000256" key="5">
    <source>
        <dbReference type="ARBA" id="ARBA00022833"/>
    </source>
</evidence>
<comment type="caution">
    <text evidence="11">The sequence shown here is derived from an EMBL/GenBank/DDBJ whole genome shotgun (WGS) entry which is preliminary data.</text>
</comment>
<evidence type="ECO:0000256" key="9">
    <source>
        <dbReference type="PROSITE-ProRule" id="PRU00042"/>
    </source>
</evidence>
<keyword evidence="6" id="KW-0238">DNA-binding</keyword>
<evidence type="ECO:0000256" key="6">
    <source>
        <dbReference type="ARBA" id="ARBA00023125"/>
    </source>
</evidence>
<dbReference type="PANTHER" id="PTHR23235:SF120">
    <property type="entry name" value="KRUPPEL-LIKE FACTOR 15"/>
    <property type="match status" value="1"/>
</dbReference>
<evidence type="ECO:0000256" key="1">
    <source>
        <dbReference type="ARBA" id="ARBA00004123"/>
    </source>
</evidence>
<name>A0A8J5N3Z0_HOMAM</name>
<dbReference type="PROSITE" id="PS00028">
    <property type="entry name" value="ZINC_FINGER_C2H2_1"/>
    <property type="match status" value="3"/>
</dbReference>
<dbReference type="FunFam" id="3.30.160.60:FF:002005">
    <property type="entry name" value="Zinc finger protein 200"/>
    <property type="match status" value="1"/>
</dbReference>
<dbReference type="Proteomes" id="UP000747542">
    <property type="component" value="Unassembled WGS sequence"/>
</dbReference>
<protein>
    <submittedName>
        <fullName evidence="11">Transcriptional repressor scratch 1-like 1</fullName>
    </submittedName>
</protein>
<evidence type="ECO:0000256" key="8">
    <source>
        <dbReference type="ARBA" id="ARBA00037948"/>
    </source>
</evidence>
<accession>A0A8J5N3Z0</accession>
<dbReference type="Pfam" id="PF13894">
    <property type="entry name" value="zf-C2H2_4"/>
    <property type="match status" value="1"/>
</dbReference>
<sequence>QYRTVNFVKVINGRCWCCRQTHRSPDDKRAARKCPYCDKVYVSTPAFSQHMRTHNQGCKCPTCGKCFSRPWLLQGHIRTHTGEKPFRCSMCGKAFADKSNLRAHVQTHSSIKPYACTRCGKSFALKSYLYKHEESSSCMKLHRALSRGGVTPRPTTPSAGPVVVGHTDLPRPTTVLHQPQQSISAGLGGRVGVRPMHTVTILRTAPHVPTARAH</sequence>
<feature type="non-terminal residue" evidence="11">
    <location>
        <position position="214"/>
    </location>
</feature>
<evidence type="ECO:0000259" key="10">
    <source>
        <dbReference type="PROSITE" id="PS50157"/>
    </source>
</evidence>